<reference evidence="2" key="1">
    <citation type="journal article" date="2023" name="Insect Mol. Biol.">
        <title>Genome sequencing provides insights into the evolution of gene families encoding plant cell wall-degrading enzymes in longhorned beetles.</title>
        <authorList>
            <person name="Shin N.R."/>
            <person name="Okamura Y."/>
            <person name="Kirsch R."/>
            <person name="Pauchet Y."/>
        </authorList>
    </citation>
    <scope>NUCLEOTIDE SEQUENCE</scope>
    <source>
        <strain evidence="2">MMC_N1</strain>
    </source>
</reference>
<dbReference type="Proteomes" id="UP001162164">
    <property type="component" value="Unassembled WGS sequence"/>
</dbReference>
<keyword evidence="1" id="KW-0812">Transmembrane</keyword>
<dbReference type="EMBL" id="JAPWTJ010000527">
    <property type="protein sequence ID" value="KAJ8977589.1"/>
    <property type="molecule type" value="Genomic_DNA"/>
</dbReference>
<proteinExistence type="predicted"/>
<gene>
    <name evidence="2" type="ORF">NQ317_018357</name>
</gene>
<feature type="transmembrane region" description="Helical" evidence="1">
    <location>
        <begin position="81"/>
        <end position="103"/>
    </location>
</feature>
<sequence>MLLLQISKSQEGSVSGRISNIEITPHHPMLRASLGVVHRRKGEKVEVKRKLHGLIFIPHINPDQRIFKRLFKEVPDDERLVVVYLLFCTAFLVKLVFYCYTLIKRTNIVCVAFNREELDKCLICVNGRVVYDPVLEVDFGFYAGCNSVVVFFKFVTPCGVYHQPEHTAVKIIQ</sequence>
<comment type="caution">
    <text evidence="2">The sequence shown here is derived from an EMBL/GenBank/DDBJ whole genome shotgun (WGS) entry which is preliminary data.</text>
</comment>
<keyword evidence="1" id="KW-0472">Membrane</keyword>
<accession>A0ABQ9JJ03</accession>
<name>A0ABQ9JJ03_9CUCU</name>
<evidence type="ECO:0000256" key="1">
    <source>
        <dbReference type="SAM" id="Phobius"/>
    </source>
</evidence>
<organism evidence="2 3">
    <name type="scientific">Molorchus minor</name>
    <dbReference type="NCBI Taxonomy" id="1323400"/>
    <lineage>
        <taxon>Eukaryota</taxon>
        <taxon>Metazoa</taxon>
        <taxon>Ecdysozoa</taxon>
        <taxon>Arthropoda</taxon>
        <taxon>Hexapoda</taxon>
        <taxon>Insecta</taxon>
        <taxon>Pterygota</taxon>
        <taxon>Neoptera</taxon>
        <taxon>Endopterygota</taxon>
        <taxon>Coleoptera</taxon>
        <taxon>Polyphaga</taxon>
        <taxon>Cucujiformia</taxon>
        <taxon>Chrysomeloidea</taxon>
        <taxon>Cerambycidae</taxon>
        <taxon>Lamiinae</taxon>
        <taxon>Monochamini</taxon>
        <taxon>Molorchus</taxon>
    </lineage>
</organism>
<protein>
    <submittedName>
        <fullName evidence="2">Uncharacterized protein</fullName>
    </submittedName>
</protein>
<keyword evidence="3" id="KW-1185">Reference proteome</keyword>
<keyword evidence="1" id="KW-1133">Transmembrane helix</keyword>
<evidence type="ECO:0000313" key="2">
    <source>
        <dbReference type="EMBL" id="KAJ8977589.1"/>
    </source>
</evidence>
<evidence type="ECO:0000313" key="3">
    <source>
        <dbReference type="Proteomes" id="UP001162164"/>
    </source>
</evidence>